<dbReference type="SUPFAM" id="SSF52047">
    <property type="entry name" value="RNI-like"/>
    <property type="match status" value="1"/>
</dbReference>
<proteinExistence type="predicted"/>
<gene>
    <name evidence="2" type="ORF">EGYM00163_LOCUS20113</name>
</gene>
<name>A0A7S4CWZ7_9EUGL</name>
<feature type="compositionally biased region" description="Polar residues" evidence="1">
    <location>
        <begin position="285"/>
        <end position="298"/>
    </location>
</feature>
<dbReference type="InterPro" id="IPR032675">
    <property type="entry name" value="LRR_dom_sf"/>
</dbReference>
<evidence type="ECO:0000313" key="2">
    <source>
        <dbReference type="EMBL" id="CAE0808982.1"/>
    </source>
</evidence>
<protein>
    <submittedName>
        <fullName evidence="2">Uncharacterized protein</fullName>
    </submittedName>
</protein>
<dbReference type="EMBL" id="HBJA01056857">
    <property type="protein sequence ID" value="CAE0808982.1"/>
    <property type="molecule type" value="Transcribed_RNA"/>
</dbReference>
<dbReference type="Gene3D" id="3.80.10.10">
    <property type="entry name" value="Ribonuclease Inhibitor"/>
    <property type="match status" value="1"/>
</dbReference>
<organism evidence="2">
    <name type="scientific">Eutreptiella gymnastica</name>
    <dbReference type="NCBI Taxonomy" id="73025"/>
    <lineage>
        <taxon>Eukaryota</taxon>
        <taxon>Discoba</taxon>
        <taxon>Euglenozoa</taxon>
        <taxon>Euglenida</taxon>
        <taxon>Spirocuta</taxon>
        <taxon>Euglenophyceae</taxon>
        <taxon>Eutreptiales</taxon>
        <taxon>Eutreptiaceae</taxon>
        <taxon>Eutreptiella</taxon>
    </lineage>
</organism>
<evidence type="ECO:0000256" key="1">
    <source>
        <dbReference type="SAM" id="MobiDB-lite"/>
    </source>
</evidence>
<feature type="compositionally biased region" description="Low complexity" evidence="1">
    <location>
        <begin position="360"/>
        <end position="385"/>
    </location>
</feature>
<dbReference type="AlphaFoldDB" id="A0A7S4CWZ7"/>
<feature type="compositionally biased region" description="Basic and acidic residues" evidence="1">
    <location>
        <begin position="300"/>
        <end position="312"/>
    </location>
</feature>
<sequence>MEGAARSPGVEAAAASSRTYAHDSTVADVAEPEPSLAFETGLAALYDSEGSYARIRGYYQHQYSSRRIYEAECQRLQRNPHPQLLHMLPAGPAVFDLGSLEAPAIGLQCVLPLLDLIRVNTQLTALCLRSNFLSGESLVVLADVLAAHPSIMKLDISNNAAVFKDRETVGQALLSLIQLNAGLVELRTNGLHLPTYLKQAIARQLDANWKQSQLVTQELVAKRKLLQAMELDRVVTPDRGDRARSHSPTSPGRRCRATSNPRPKSKGVTSPPLRPPTSPGRTHRPVSSTRGTGASTSPAPRERPSSARDTRHPPSPGRRAGDRIAKPKLRMGRPMSAGCMRPPPPGRDRGQGSPPPTMPVMPSVPSNGRASMLPSAPSLPQASSAKQLSGRSAGGEHTGQRRRSLSASNRIL</sequence>
<reference evidence="2" key="1">
    <citation type="submission" date="2021-01" db="EMBL/GenBank/DDBJ databases">
        <authorList>
            <person name="Corre E."/>
            <person name="Pelletier E."/>
            <person name="Niang G."/>
            <person name="Scheremetjew M."/>
            <person name="Finn R."/>
            <person name="Kale V."/>
            <person name="Holt S."/>
            <person name="Cochrane G."/>
            <person name="Meng A."/>
            <person name="Brown T."/>
            <person name="Cohen L."/>
        </authorList>
    </citation>
    <scope>NUCLEOTIDE SEQUENCE</scope>
    <source>
        <strain evidence="2">CCMP1594</strain>
    </source>
</reference>
<accession>A0A7S4CWZ7</accession>
<feature type="region of interest" description="Disordered" evidence="1">
    <location>
        <begin position="236"/>
        <end position="412"/>
    </location>
</feature>